<accession>A0A538U6Y5</accession>
<gene>
    <name evidence="1" type="ORF">E6K81_09535</name>
</gene>
<sequence length="333" mass="34450">MASLAPFRSIPQARLAGIALALAALLLVAATGFAEPVAVIAAVKGKVEVTPARGGAAQAAVFGRALERGDRIVVAAGGGATLFYNDGKVMEVPEHGKFMVGDKPLAKPGVAPAAGLPGEVYASVTKFVAGGSRETGLMPVAELRSAPALPDTPFLVAPRKTALLTDRPAFTWRSVPGATRYHVTLSSAEAGELWSRDVETATLPFPPDAPALAAGGDFLWEVEARTDLKSLRRESSEFNLLAAQQAAAVRGNLTRIRDSVGGPDGPAAEFLTGSYLSGLGLYLDASEHFGALCKLSPASPAPHEALGAVYTRVGLMDLAAAEYKQALALTREP</sequence>
<reference evidence="1 2" key="1">
    <citation type="journal article" date="2019" name="Nat. Microbiol.">
        <title>Mediterranean grassland soil C-N compound turnover is dependent on rainfall and depth, and is mediated by genomically divergent microorganisms.</title>
        <authorList>
            <person name="Diamond S."/>
            <person name="Andeer P.F."/>
            <person name="Li Z."/>
            <person name="Crits-Christoph A."/>
            <person name="Burstein D."/>
            <person name="Anantharaman K."/>
            <person name="Lane K.R."/>
            <person name="Thomas B.C."/>
            <person name="Pan C."/>
            <person name="Northen T.R."/>
            <person name="Banfield J.F."/>
        </authorList>
    </citation>
    <scope>NUCLEOTIDE SEQUENCE [LARGE SCALE GENOMIC DNA]</scope>
    <source>
        <strain evidence="1">WS_11</strain>
    </source>
</reference>
<dbReference type="SUPFAM" id="SSF48452">
    <property type="entry name" value="TPR-like"/>
    <property type="match status" value="1"/>
</dbReference>
<dbReference type="EMBL" id="VBPB01000151">
    <property type="protein sequence ID" value="TMQ71664.1"/>
    <property type="molecule type" value="Genomic_DNA"/>
</dbReference>
<dbReference type="Gene3D" id="1.25.40.10">
    <property type="entry name" value="Tetratricopeptide repeat domain"/>
    <property type="match status" value="1"/>
</dbReference>
<dbReference type="Proteomes" id="UP000319771">
    <property type="component" value="Unassembled WGS sequence"/>
</dbReference>
<organism evidence="1 2">
    <name type="scientific">Eiseniibacteriota bacterium</name>
    <dbReference type="NCBI Taxonomy" id="2212470"/>
    <lineage>
        <taxon>Bacteria</taxon>
        <taxon>Candidatus Eiseniibacteriota</taxon>
    </lineage>
</organism>
<dbReference type="AlphaFoldDB" id="A0A538U6Y5"/>
<evidence type="ECO:0000313" key="2">
    <source>
        <dbReference type="Proteomes" id="UP000319771"/>
    </source>
</evidence>
<name>A0A538U6Y5_UNCEI</name>
<dbReference type="InterPro" id="IPR011990">
    <property type="entry name" value="TPR-like_helical_dom_sf"/>
</dbReference>
<evidence type="ECO:0000313" key="1">
    <source>
        <dbReference type="EMBL" id="TMQ71664.1"/>
    </source>
</evidence>
<comment type="caution">
    <text evidence="1">The sequence shown here is derived from an EMBL/GenBank/DDBJ whole genome shotgun (WGS) entry which is preliminary data.</text>
</comment>
<proteinExistence type="predicted"/>
<protein>
    <submittedName>
        <fullName evidence="1">Uncharacterized protein</fullName>
    </submittedName>
</protein>